<evidence type="ECO:0000256" key="1">
    <source>
        <dbReference type="ARBA" id="ARBA00004141"/>
    </source>
</evidence>
<sequence>MTYALIAVCVLLFGGQYLIPGLTDRLLYAGLYTGSEPWRMITSMFLHSTGLIMHIAFNMYALYILGRVLEPALGHVRFAVLYLVAGFGGSVGVLLLAAPNVAVVGASGAVFGLFGAFMVITKAHGGNLVPVLVIIGINLVIGFLPGANIAWQAHVGGLVVGGAVAAVLVFSPRGRNRAILQWGGIAVIVVVLGVLTWLGWAPIRAAYQPLMG</sequence>
<evidence type="ECO:0000313" key="10">
    <source>
        <dbReference type="Proteomes" id="UP000195913"/>
    </source>
</evidence>
<organism evidence="9 10">
    <name type="scientific">Arthrobacter rhombi</name>
    <dbReference type="NCBI Taxonomy" id="71253"/>
    <lineage>
        <taxon>Bacteria</taxon>
        <taxon>Bacillati</taxon>
        <taxon>Actinomycetota</taxon>
        <taxon>Actinomycetes</taxon>
        <taxon>Micrococcales</taxon>
        <taxon>Micrococcaceae</taxon>
        <taxon>Arthrobacter</taxon>
    </lineage>
</organism>
<accession>A0A1R4EUL6</accession>
<evidence type="ECO:0000256" key="5">
    <source>
        <dbReference type="ARBA" id="ARBA00022989"/>
    </source>
</evidence>
<evidence type="ECO:0000256" key="4">
    <source>
        <dbReference type="ARBA" id="ARBA00022801"/>
    </source>
</evidence>
<dbReference type="RefSeq" id="WP_342744336.1">
    <property type="nucleotide sequence ID" value="NZ_FUHW01000004.1"/>
</dbReference>
<evidence type="ECO:0000256" key="3">
    <source>
        <dbReference type="ARBA" id="ARBA00022692"/>
    </source>
</evidence>
<gene>
    <name evidence="9" type="ORF">FM101_00930</name>
</gene>
<dbReference type="Pfam" id="PF01694">
    <property type="entry name" value="Rhomboid"/>
    <property type="match status" value="1"/>
</dbReference>
<feature type="domain" description="Peptidase S54 rhomboid" evidence="8">
    <location>
        <begin position="36"/>
        <end position="168"/>
    </location>
</feature>
<dbReference type="InterPro" id="IPR035952">
    <property type="entry name" value="Rhomboid-like_sf"/>
</dbReference>
<dbReference type="AlphaFoldDB" id="A0A1R4EUL6"/>
<feature type="transmembrane region" description="Helical" evidence="7">
    <location>
        <begin position="182"/>
        <end position="203"/>
    </location>
</feature>
<keyword evidence="10" id="KW-1185">Reference proteome</keyword>
<dbReference type="GO" id="GO:0016020">
    <property type="term" value="C:membrane"/>
    <property type="evidence" value="ECO:0007669"/>
    <property type="project" value="UniProtKB-SubCell"/>
</dbReference>
<protein>
    <submittedName>
        <fullName evidence="9">Rhomboid family serine protease</fullName>
    </submittedName>
</protein>
<evidence type="ECO:0000256" key="6">
    <source>
        <dbReference type="ARBA" id="ARBA00023136"/>
    </source>
</evidence>
<dbReference type="InterPro" id="IPR050925">
    <property type="entry name" value="Rhomboid_protease_S54"/>
</dbReference>
<name>A0A1R4EUL6_9MICC</name>
<dbReference type="SUPFAM" id="SSF144091">
    <property type="entry name" value="Rhomboid-like"/>
    <property type="match status" value="1"/>
</dbReference>
<dbReference type="Gene3D" id="1.20.1540.10">
    <property type="entry name" value="Rhomboid-like"/>
    <property type="match status" value="1"/>
</dbReference>
<dbReference type="PANTHER" id="PTHR43731:SF14">
    <property type="entry name" value="PRESENILIN-ASSOCIATED RHOMBOID-LIKE PROTEIN, MITOCHONDRIAL"/>
    <property type="match status" value="1"/>
</dbReference>
<comment type="subcellular location">
    <subcellularLocation>
        <location evidence="1">Membrane</location>
        <topology evidence="1">Multi-pass membrane protein</topology>
    </subcellularLocation>
</comment>
<evidence type="ECO:0000259" key="8">
    <source>
        <dbReference type="Pfam" id="PF01694"/>
    </source>
</evidence>
<keyword evidence="6 7" id="KW-0472">Membrane</keyword>
<dbReference type="GO" id="GO:0004252">
    <property type="term" value="F:serine-type endopeptidase activity"/>
    <property type="evidence" value="ECO:0007669"/>
    <property type="project" value="InterPro"/>
</dbReference>
<dbReference type="EMBL" id="FUHW01000004">
    <property type="protein sequence ID" value="SJM47384.1"/>
    <property type="molecule type" value="Genomic_DNA"/>
</dbReference>
<feature type="transmembrane region" description="Helical" evidence="7">
    <location>
        <begin position="103"/>
        <end position="121"/>
    </location>
</feature>
<keyword evidence="9" id="KW-0645">Protease</keyword>
<evidence type="ECO:0000313" key="9">
    <source>
        <dbReference type="EMBL" id="SJM47384.1"/>
    </source>
</evidence>
<dbReference type="Proteomes" id="UP000195913">
    <property type="component" value="Unassembled WGS sequence"/>
</dbReference>
<evidence type="ECO:0000256" key="7">
    <source>
        <dbReference type="SAM" id="Phobius"/>
    </source>
</evidence>
<dbReference type="GO" id="GO:0006508">
    <property type="term" value="P:proteolysis"/>
    <property type="evidence" value="ECO:0007669"/>
    <property type="project" value="UniProtKB-KW"/>
</dbReference>
<proteinExistence type="inferred from homology"/>
<dbReference type="PANTHER" id="PTHR43731">
    <property type="entry name" value="RHOMBOID PROTEASE"/>
    <property type="match status" value="1"/>
</dbReference>
<evidence type="ECO:0000256" key="2">
    <source>
        <dbReference type="ARBA" id="ARBA00009045"/>
    </source>
</evidence>
<keyword evidence="4" id="KW-0378">Hydrolase</keyword>
<reference evidence="9 10" key="1">
    <citation type="submission" date="2017-02" db="EMBL/GenBank/DDBJ databases">
        <authorList>
            <person name="Peterson S.W."/>
        </authorList>
    </citation>
    <scope>NUCLEOTIDE SEQUENCE [LARGE SCALE GENOMIC DNA]</scope>
    <source>
        <strain evidence="9 10">B Ar 00.02</strain>
    </source>
</reference>
<dbReference type="InterPro" id="IPR022764">
    <property type="entry name" value="Peptidase_S54_rhomboid_dom"/>
</dbReference>
<keyword evidence="3 7" id="KW-0812">Transmembrane</keyword>
<feature type="transmembrane region" description="Helical" evidence="7">
    <location>
        <begin position="78"/>
        <end position="97"/>
    </location>
</feature>
<feature type="transmembrane region" description="Helical" evidence="7">
    <location>
        <begin position="128"/>
        <end position="145"/>
    </location>
</feature>
<comment type="similarity">
    <text evidence="2">Belongs to the peptidase S54 family.</text>
</comment>
<feature type="transmembrane region" description="Helical" evidence="7">
    <location>
        <begin position="44"/>
        <end position="66"/>
    </location>
</feature>
<feature type="transmembrane region" description="Helical" evidence="7">
    <location>
        <begin position="151"/>
        <end position="170"/>
    </location>
</feature>
<keyword evidence="5 7" id="KW-1133">Transmembrane helix</keyword>